<evidence type="ECO:0008006" key="3">
    <source>
        <dbReference type="Google" id="ProtNLM"/>
    </source>
</evidence>
<dbReference type="Proteomes" id="UP000027138">
    <property type="component" value="Unassembled WGS sequence"/>
</dbReference>
<proteinExistence type="predicted"/>
<organism evidence="1 2">
    <name type="scientific">Jatropha curcas</name>
    <name type="common">Barbados nut</name>
    <dbReference type="NCBI Taxonomy" id="180498"/>
    <lineage>
        <taxon>Eukaryota</taxon>
        <taxon>Viridiplantae</taxon>
        <taxon>Streptophyta</taxon>
        <taxon>Embryophyta</taxon>
        <taxon>Tracheophyta</taxon>
        <taxon>Spermatophyta</taxon>
        <taxon>Magnoliopsida</taxon>
        <taxon>eudicotyledons</taxon>
        <taxon>Gunneridae</taxon>
        <taxon>Pentapetalae</taxon>
        <taxon>rosids</taxon>
        <taxon>fabids</taxon>
        <taxon>Malpighiales</taxon>
        <taxon>Euphorbiaceae</taxon>
        <taxon>Crotonoideae</taxon>
        <taxon>Jatropheae</taxon>
        <taxon>Jatropha</taxon>
    </lineage>
</organism>
<dbReference type="AlphaFoldDB" id="A0A067KGT6"/>
<name>A0A067KGT6_JATCU</name>
<keyword evidence="2" id="KW-1185">Reference proteome</keyword>
<dbReference type="EMBL" id="KK914487">
    <property type="protein sequence ID" value="KDP35451.1"/>
    <property type="molecule type" value="Genomic_DNA"/>
</dbReference>
<protein>
    <recommendedName>
        <fullName evidence="3">Aminotransferase-like plant mobile domain-containing protein</fullName>
    </recommendedName>
</protein>
<gene>
    <name evidence="1" type="ORF">JCGZ_10834</name>
</gene>
<reference evidence="1 2" key="1">
    <citation type="journal article" date="2014" name="PLoS ONE">
        <title>Global Analysis of Gene Expression Profiles in Physic Nut (Jatropha curcas L.) Seedlings Exposed to Salt Stress.</title>
        <authorList>
            <person name="Zhang L."/>
            <person name="Zhang C."/>
            <person name="Wu P."/>
            <person name="Chen Y."/>
            <person name="Li M."/>
            <person name="Jiang H."/>
            <person name="Wu G."/>
        </authorList>
    </citation>
    <scope>NUCLEOTIDE SEQUENCE [LARGE SCALE GENOMIC DNA]</scope>
    <source>
        <strain evidence="2">cv. GZQX0401</strain>
        <tissue evidence="1">Young leaves</tissue>
    </source>
</reference>
<evidence type="ECO:0000313" key="2">
    <source>
        <dbReference type="Proteomes" id="UP000027138"/>
    </source>
</evidence>
<accession>A0A067KGT6</accession>
<sequence length="146" mass="16855">MAVKNVVDWLLGSTVIDPVTRPVSHSMKLREFIPNAGNSISLWHDLPSHVFWGTTEKSVKRGNSVGNTYTTDEWFDRLPIQVQDCVREVSFGHFVDTLPRVQGWTLPSRILAWMERWIDTSHTFHMSFDEMMIKSMDFAAITILLF</sequence>
<evidence type="ECO:0000313" key="1">
    <source>
        <dbReference type="EMBL" id="KDP35451.1"/>
    </source>
</evidence>